<dbReference type="Proteomes" id="UP000034256">
    <property type="component" value="Unassembled WGS sequence"/>
</dbReference>
<comment type="caution">
    <text evidence="1">The sequence shown here is derived from an EMBL/GenBank/DDBJ whole genome shotgun (WGS) entry which is preliminary data.</text>
</comment>
<gene>
    <name evidence="1" type="ORF">UU85_C0003G0015</name>
</gene>
<organism evidence="1 2">
    <name type="scientific">Candidatus Wolfebacteria bacterium GW2011_GWA2_42_10</name>
    <dbReference type="NCBI Taxonomy" id="1619004"/>
    <lineage>
        <taxon>Bacteria</taxon>
        <taxon>Candidatus Wolfeibacteriota</taxon>
    </lineage>
</organism>
<proteinExistence type="predicted"/>
<evidence type="ECO:0000313" key="1">
    <source>
        <dbReference type="EMBL" id="KKS25442.1"/>
    </source>
</evidence>
<accession>A0A0G0XLU5</accession>
<sequence length="31" mass="3552">MNKIIVEIRAGAGGDQKKSDRYFCQKKQILL</sequence>
<evidence type="ECO:0000313" key="2">
    <source>
        <dbReference type="Proteomes" id="UP000034256"/>
    </source>
</evidence>
<reference evidence="1 2" key="1">
    <citation type="journal article" date="2015" name="Nature">
        <title>rRNA introns, odd ribosomes, and small enigmatic genomes across a large radiation of phyla.</title>
        <authorList>
            <person name="Brown C.T."/>
            <person name="Hug L.A."/>
            <person name="Thomas B.C."/>
            <person name="Sharon I."/>
            <person name="Castelle C.J."/>
            <person name="Singh A."/>
            <person name="Wilkins M.J."/>
            <person name="Williams K.H."/>
            <person name="Banfield J.F."/>
        </authorList>
    </citation>
    <scope>NUCLEOTIDE SEQUENCE [LARGE SCALE GENOMIC DNA]</scope>
</reference>
<dbReference type="EMBL" id="LCCF01000003">
    <property type="protein sequence ID" value="KKS25442.1"/>
    <property type="molecule type" value="Genomic_DNA"/>
</dbReference>
<name>A0A0G0XLU5_9BACT</name>
<dbReference type="PATRIC" id="fig|1619004.3.peg.198"/>
<protein>
    <submittedName>
        <fullName evidence="1">Uncharacterized protein</fullName>
    </submittedName>
</protein>
<dbReference type="AlphaFoldDB" id="A0A0G0XLU5"/>